<evidence type="ECO:0000313" key="3">
    <source>
        <dbReference type="Proteomes" id="UP001500879"/>
    </source>
</evidence>
<dbReference type="PROSITE" id="PS50075">
    <property type="entry name" value="CARRIER"/>
    <property type="match status" value="1"/>
</dbReference>
<dbReference type="EMBL" id="BAAABX010000023">
    <property type="protein sequence ID" value="GAA0401782.1"/>
    <property type="molecule type" value="Genomic_DNA"/>
</dbReference>
<feature type="domain" description="Carrier" evidence="1">
    <location>
        <begin position="3"/>
        <end position="86"/>
    </location>
</feature>
<protein>
    <recommendedName>
        <fullName evidence="1">Carrier domain-containing protein</fullName>
    </recommendedName>
</protein>
<evidence type="ECO:0000313" key="2">
    <source>
        <dbReference type="EMBL" id="GAA0401782.1"/>
    </source>
</evidence>
<evidence type="ECO:0000259" key="1">
    <source>
        <dbReference type="PROSITE" id="PS50075"/>
    </source>
</evidence>
<sequence>MDTMWDQRFEEILRGRLPFLTPGEELAADLNLRDHGLDSLGIVELVGALEDAYEVSFRDGALTVSNFETAGILWKTLSGLADGARG</sequence>
<dbReference type="Gene3D" id="1.10.1200.10">
    <property type="entry name" value="ACP-like"/>
    <property type="match status" value="1"/>
</dbReference>
<gene>
    <name evidence="2" type="ORF">GCM10010357_23590</name>
</gene>
<dbReference type="InterPro" id="IPR009081">
    <property type="entry name" value="PP-bd_ACP"/>
</dbReference>
<dbReference type="SUPFAM" id="SSF47336">
    <property type="entry name" value="ACP-like"/>
    <property type="match status" value="1"/>
</dbReference>
<dbReference type="InterPro" id="IPR036736">
    <property type="entry name" value="ACP-like_sf"/>
</dbReference>
<keyword evidence="3" id="KW-1185">Reference proteome</keyword>
<dbReference type="Pfam" id="PF00550">
    <property type="entry name" value="PP-binding"/>
    <property type="match status" value="1"/>
</dbReference>
<proteinExistence type="predicted"/>
<reference evidence="2 3" key="1">
    <citation type="journal article" date="2019" name="Int. J. Syst. Evol. Microbiol.">
        <title>The Global Catalogue of Microorganisms (GCM) 10K type strain sequencing project: providing services to taxonomists for standard genome sequencing and annotation.</title>
        <authorList>
            <consortium name="The Broad Institute Genomics Platform"/>
            <consortium name="The Broad Institute Genome Sequencing Center for Infectious Disease"/>
            <person name="Wu L."/>
            <person name="Ma J."/>
        </authorList>
    </citation>
    <scope>NUCLEOTIDE SEQUENCE [LARGE SCALE GENOMIC DNA]</scope>
    <source>
        <strain evidence="2 3">JCM 4788</strain>
    </source>
</reference>
<dbReference type="Proteomes" id="UP001500879">
    <property type="component" value="Unassembled WGS sequence"/>
</dbReference>
<accession>A0ABN0YN42</accession>
<name>A0ABN0YN42_9ACTN</name>
<comment type="caution">
    <text evidence="2">The sequence shown here is derived from an EMBL/GenBank/DDBJ whole genome shotgun (WGS) entry which is preliminary data.</text>
</comment>
<organism evidence="2 3">
    <name type="scientific">Streptomyces luteireticuli</name>
    <dbReference type="NCBI Taxonomy" id="173858"/>
    <lineage>
        <taxon>Bacteria</taxon>
        <taxon>Bacillati</taxon>
        <taxon>Actinomycetota</taxon>
        <taxon>Actinomycetes</taxon>
        <taxon>Kitasatosporales</taxon>
        <taxon>Streptomycetaceae</taxon>
        <taxon>Streptomyces</taxon>
    </lineage>
</organism>